<dbReference type="AlphaFoldDB" id="A0A1W1HI61"/>
<sequence length="88" mass="10492">MMILILSWYQIERKHNNSIHAGFQKRRGFRCATATPLLEAGDARRYVSDKKKGWTMSWRTGTEMFYEILPIIRNHIQDDETRNDFLTD</sequence>
<name>A0A1W1HI61_9BACT</name>
<dbReference type="Proteomes" id="UP000191931">
    <property type="component" value="Unassembled WGS sequence"/>
</dbReference>
<keyword evidence="2" id="KW-1185">Reference proteome</keyword>
<evidence type="ECO:0000313" key="2">
    <source>
        <dbReference type="Proteomes" id="UP000191931"/>
    </source>
</evidence>
<dbReference type="STRING" id="1246637.MTBBW1_60005"/>
<reference evidence="1 2" key="1">
    <citation type="submission" date="2017-03" db="EMBL/GenBank/DDBJ databases">
        <authorList>
            <person name="Afonso C.L."/>
            <person name="Miller P.J."/>
            <person name="Scott M.A."/>
            <person name="Spackman E."/>
            <person name="Goraichik I."/>
            <person name="Dimitrov K.M."/>
            <person name="Suarez D.L."/>
            <person name="Swayne D.E."/>
        </authorList>
    </citation>
    <scope>NUCLEOTIDE SEQUENCE [LARGE SCALE GENOMIC DNA]</scope>
    <source>
        <strain evidence="1">PRJEB14757</strain>
    </source>
</reference>
<dbReference type="EMBL" id="FWEV01000303">
    <property type="protein sequence ID" value="SLM32105.1"/>
    <property type="molecule type" value="Genomic_DNA"/>
</dbReference>
<gene>
    <name evidence="1" type="ORF">MTBBW1_60005</name>
</gene>
<organism evidence="1 2">
    <name type="scientific">Desulfamplus magnetovallimortis</name>
    <dbReference type="NCBI Taxonomy" id="1246637"/>
    <lineage>
        <taxon>Bacteria</taxon>
        <taxon>Pseudomonadati</taxon>
        <taxon>Thermodesulfobacteriota</taxon>
        <taxon>Desulfobacteria</taxon>
        <taxon>Desulfobacterales</taxon>
        <taxon>Desulfobacteraceae</taxon>
        <taxon>Desulfamplus</taxon>
    </lineage>
</organism>
<accession>A0A1W1HI61</accession>
<proteinExistence type="predicted"/>
<evidence type="ECO:0000313" key="1">
    <source>
        <dbReference type="EMBL" id="SLM32105.1"/>
    </source>
</evidence>
<protein>
    <submittedName>
        <fullName evidence="1">Uncharacterized protein</fullName>
    </submittedName>
</protein>